<protein>
    <submittedName>
        <fullName evidence="1">Uncharacterized protein</fullName>
    </submittedName>
</protein>
<name>A0A3M7P851_BRAPC</name>
<dbReference type="EMBL" id="REGN01012765">
    <property type="protein sequence ID" value="RMZ94874.1"/>
    <property type="molecule type" value="Genomic_DNA"/>
</dbReference>
<dbReference type="Proteomes" id="UP000276133">
    <property type="component" value="Unassembled WGS sequence"/>
</dbReference>
<evidence type="ECO:0000313" key="1">
    <source>
        <dbReference type="EMBL" id="RMZ94874.1"/>
    </source>
</evidence>
<evidence type="ECO:0000313" key="2">
    <source>
        <dbReference type="Proteomes" id="UP000276133"/>
    </source>
</evidence>
<organism evidence="1 2">
    <name type="scientific">Brachionus plicatilis</name>
    <name type="common">Marine rotifer</name>
    <name type="synonym">Brachionus muelleri</name>
    <dbReference type="NCBI Taxonomy" id="10195"/>
    <lineage>
        <taxon>Eukaryota</taxon>
        <taxon>Metazoa</taxon>
        <taxon>Spiralia</taxon>
        <taxon>Gnathifera</taxon>
        <taxon>Rotifera</taxon>
        <taxon>Eurotatoria</taxon>
        <taxon>Monogononta</taxon>
        <taxon>Pseudotrocha</taxon>
        <taxon>Ploima</taxon>
        <taxon>Brachionidae</taxon>
        <taxon>Brachionus</taxon>
    </lineage>
</organism>
<sequence>MIFTIMTKSNRPFYKVIINPIVFPLSPRLILTLNKFNEKIDLNFIDLDTEIISNKSSNLETNYLIHKSLNLINMIEDE</sequence>
<accession>A0A3M7P851</accession>
<dbReference type="AlphaFoldDB" id="A0A3M7P851"/>
<reference evidence="1 2" key="1">
    <citation type="journal article" date="2018" name="Sci. Rep.">
        <title>Genomic signatures of local adaptation to the degree of environmental predictability in rotifers.</title>
        <authorList>
            <person name="Franch-Gras L."/>
            <person name="Hahn C."/>
            <person name="Garcia-Roger E.M."/>
            <person name="Carmona M.J."/>
            <person name="Serra M."/>
            <person name="Gomez A."/>
        </authorList>
    </citation>
    <scope>NUCLEOTIDE SEQUENCE [LARGE SCALE GENOMIC DNA]</scope>
    <source>
        <strain evidence="1">HYR1</strain>
    </source>
</reference>
<gene>
    <name evidence="1" type="ORF">BpHYR1_026539</name>
</gene>
<keyword evidence="2" id="KW-1185">Reference proteome</keyword>
<proteinExistence type="predicted"/>
<comment type="caution">
    <text evidence="1">The sequence shown here is derived from an EMBL/GenBank/DDBJ whole genome shotgun (WGS) entry which is preliminary data.</text>
</comment>